<dbReference type="GO" id="GO:0006099">
    <property type="term" value="P:tricarboxylic acid cycle"/>
    <property type="evidence" value="ECO:0007669"/>
    <property type="project" value="InterPro"/>
</dbReference>
<evidence type="ECO:0000313" key="3">
    <source>
        <dbReference type="EMBL" id="TCO80357.1"/>
    </source>
</evidence>
<gene>
    <name evidence="3" type="ORF">EV699_1141</name>
</gene>
<evidence type="ECO:0000313" key="4">
    <source>
        <dbReference type="Proteomes" id="UP000295765"/>
    </source>
</evidence>
<sequence length="33" mass="3660">MLENYRKHVEERAAQGIPPLPLSAQQTADLVAL</sequence>
<feature type="region of interest" description="Disordered" evidence="1">
    <location>
        <begin position="1"/>
        <end position="20"/>
    </location>
</feature>
<evidence type="ECO:0000259" key="2">
    <source>
        <dbReference type="Pfam" id="PF11791"/>
    </source>
</evidence>
<protein>
    <submittedName>
        <fullName evidence="3">Aconitase family protein (Aconitate hydratase)</fullName>
    </submittedName>
</protein>
<dbReference type="RefSeq" id="WP_132543395.1">
    <property type="nucleotide sequence ID" value="NZ_SLWY01000014.1"/>
</dbReference>
<accession>A0A4R2L525</accession>
<feature type="compositionally biased region" description="Basic and acidic residues" evidence="1">
    <location>
        <begin position="1"/>
        <end position="13"/>
    </location>
</feature>
<keyword evidence="4" id="KW-1185">Reference proteome</keyword>
<dbReference type="EMBL" id="SLWY01000014">
    <property type="protein sequence ID" value="TCO80357.1"/>
    <property type="molecule type" value="Genomic_DNA"/>
</dbReference>
<reference evidence="3 4" key="1">
    <citation type="submission" date="2019-03" db="EMBL/GenBank/DDBJ databases">
        <title>Genomic Encyclopedia of Type Strains, Phase IV (KMG-IV): sequencing the most valuable type-strain genomes for metagenomic binning, comparative biology and taxonomic classification.</title>
        <authorList>
            <person name="Goeker M."/>
        </authorList>
    </citation>
    <scope>NUCLEOTIDE SEQUENCE [LARGE SCALE GENOMIC DNA]</scope>
    <source>
        <strain evidence="3 4">DSM 25287</strain>
    </source>
</reference>
<proteinExistence type="predicted"/>
<comment type="caution">
    <text evidence="3">The sequence shown here is derived from an EMBL/GenBank/DDBJ whole genome shotgun (WGS) entry which is preliminary data.</text>
</comment>
<name>A0A4R2L525_9GAMM</name>
<dbReference type="Pfam" id="PF11791">
    <property type="entry name" value="Aconitase_B_N"/>
    <property type="match status" value="1"/>
</dbReference>
<feature type="domain" description="Aconitase B HEAT-like" evidence="2">
    <location>
        <begin position="4"/>
        <end position="33"/>
    </location>
</feature>
<dbReference type="OrthoDB" id="9758061at2"/>
<dbReference type="Proteomes" id="UP000295765">
    <property type="component" value="Unassembled WGS sequence"/>
</dbReference>
<dbReference type="InterPro" id="IPR015933">
    <property type="entry name" value="Aconitase_B_HEAT-like_dom"/>
</dbReference>
<dbReference type="GO" id="GO:0003994">
    <property type="term" value="F:aconitate hydratase activity"/>
    <property type="evidence" value="ECO:0007669"/>
    <property type="project" value="InterPro"/>
</dbReference>
<dbReference type="AlphaFoldDB" id="A0A4R2L525"/>
<organism evidence="3 4">
    <name type="scientific">Plasticicumulans lactativorans</name>
    <dbReference type="NCBI Taxonomy" id="1133106"/>
    <lineage>
        <taxon>Bacteria</taxon>
        <taxon>Pseudomonadati</taxon>
        <taxon>Pseudomonadota</taxon>
        <taxon>Gammaproteobacteria</taxon>
        <taxon>Candidatus Competibacteraceae</taxon>
        <taxon>Plasticicumulans</taxon>
    </lineage>
</organism>
<dbReference type="SUPFAM" id="SSF74778">
    <property type="entry name" value="Aconitase B, N-terminal domain"/>
    <property type="match status" value="1"/>
</dbReference>
<dbReference type="Gene3D" id="1.25.40.310">
    <property type="entry name" value="Aconitate B, HEAT-like domain"/>
    <property type="match status" value="1"/>
</dbReference>
<feature type="non-terminal residue" evidence="3">
    <location>
        <position position="33"/>
    </location>
</feature>
<evidence type="ECO:0000256" key="1">
    <source>
        <dbReference type="SAM" id="MobiDB-lite"/>
    </source>
</evidence>
<dbReference type="InterPro" id="IPR036288">
    <property type="entry name" value="Aconitase_B_HEAT-like_dom_sf"/>
</dbReference>